<gene>
    <name evidence="1" type="ORF">DWB68_12655</name>
</gene>
<organism evidence="1 2">
    <name type="scientific">Galactobacter valiniphilus</name>
    <dbReference type="NCBI Taxonomy" id="2676122"/>
    <lineage>
        <taxon>Bacteria</taxon>
        <taxon>Bacillati</taxon>
        <taxon>Actinomycetota</taxon>
        <taxon>Actinomycetes</taxon>
        <taxon>Micrococcales</taxon>
        <taxon>Micrococcaceae</taxon>
        <taxon>Galactobacter</taxon>
    </lineage>
</organism>
<name>A0A399J7G5_9MICC</name>
<sequence>MSTVLDALTATPVAELERRARVLAELSRTPEAALGGARVVGWENGAGDNAAWVLPGDGTVLVLVLDHESELTLYVEDESEAQLRMYSGVPEGLRSLVLGLPDESVFLALGPESAAVASGVAFLRDGVWSLSPGFLALCAERGLDPLVDSGLNFCLSEYLLGREFSVQVLSGRDPEARWGVDAAGVAAAFRAAGA</sequence>
<dbReference type="AlphaFoldDB" id="A0A399J7G5"/>
<accession>A0A399J7G5</accession>
<dbReference type="RefSeq" id="WP_119425487.1">
    <property type="nucleotide sequence ID" value="NZ_QQXK01000027.1"/>
</dbReference>
<evidence type="ECO:0000313" key="2">
    <source>
        <dbReference type="Proteomes" id="UP000265419"/>
    </source>
</evidence>
<dbReference type="EMBL" id="QQXK01000027">
    <property type="protein sequence ID" value="RII41465.1"/>
    <property type="molecule type" value="Genomic_DNA"/>
</dbReference>
<dbReference type="Proteomes" id="UP000265419">
    <property type="component" value="Unassembled WGS sequence"/>
</dbReference>
<protein>
    <submittedName>
        <fullName evidence="1">Uncharacterized protein</fullName>
    </submittedName>
</protein>
<evidence type="ECO:0000313" key="1">
    <source>
        <dbReference type="EMBL" id="RII41465.1"/>
    </source>
</evidence>
<comment type="caution">
    <text evidence="1">The sequence shown here is derived from an EMBL/GenBank/DDBJ whole genome shotgun (WGS) entry which is preliminary data.</text>
</comment>
<keyword evidence="2" id="KW-1185">Reference proteome</keyword>
<reference evidence="1 2" key="1">
    <citation type="submission" date="2018-07" db="EMBL/GenBank/DDBJ databases">
        <title>Arthrobacter sp. nov., isolated from raw cow's milk with high bacterial count.</title>
        <authorList>
            <person name="Hahne J."/>
            <person name="Isele D."/>
            <person name="Lipski A."/>
        </authorList>
    </citation>
    <scope>NUCLEOTIDE SEQUENCE [LARGE SCALE GENOMIC DNA]</scope>
    <source>
        <strain evidence="1 2">JZ R-35</strain>
    </source>
</reference>
<proteinExistence type="predicted"/>